<comment type="similarity">
    <text evidence="2 5">Belongs to the acyl-CoA dehydrogenase family.</text>
</comment>
<evidence type="ECO:0000259" key="8">
    <source>
        <dbReference type="Pfam" id="PF02770"/>
    </source>
</evidence>
<dbReference type="SUPFAM" id="SSF47203">
    <property type="entry name" value="Acyl-CoA dehydrogenase C-terminal domain-like"/>
    <property type="match status" value="1"/>
</dbReference>
<dbReference type="Proteomes" id="UP000011560">
    <property type="component" value="Unassembled WGS sequence"/>
</dbReference>
<evidence type="ECO:0000256" key="5">
    <source>
        <dbReference type="RuleBase" id="RU362125"/>
    </source>
</evidence>
<keyword evidence="4 5" id="KW-0274">FAD</keyword>
<proteinExistence type="inferred from homology"/>
<accession>M0BLF4</accession>
<evidence type="ECO:0000259" key="7">
    <source>
        <dbReference type="Pfam" id="PF00441"/>
    </source>
</evidence>
<keyword evidence="5" id="KW-0560">Oxidoreductase</keyword>
<sequence>MTEGRSPPSEGIDFGRFERGRHVNYWTLDPTLRRELRRVMTADEFDWAEPRLESFGELVGHTVADNADRVDATGPELDPRNRYGEIQNFVRYPAEQLENDRLVYERGIVADAFDAPPGREESMPLSHALGMLTLLSYADAGFGCPVAMTMGAAVVLRKFGDEATEPYYEALVSREYDDLIEGAMFLTEEQGGSDVGAIETTAEYDDESGYWRLAGEKWFCSNVDAEGTLALARTPDAPEGTAGLSMFLVPHADPEVVDGPLTKGDRYGTNDRGNGPAGGSGGALDPDQVNDQLYRQLKDKLGTISVPTGEVEFDGATAILVGEEGAGFRQMAEMLNVERLANAAASCGVMGRALLESRVQAATREVFGSTIDEYPLMREDLVDMTVDYEAATAFTFEAAALLSRDERADRNEERGESDGAKQAAETPLSGPTDPDRAARLLRALTPIAKLRTGRMAVDMASDAMEIQGGNGYVDDFVTHRLLRDAQVLPIWEGTENVLSLDLLRALDREDAHEPLLETIDDRLSAVSYPALADAVETTREEYVALSQALATLSAHDDAYAQLSAKRLAHYVFDVYTAALLLTEAQADLDRDEADGENPAAGDPDATENGDGRAALVARRFVETHLRDRDARGITNEDRFPIEHFDAIVRYAPVSPSSLSMTNGDE</sequence>
<dbReference type="InterPro" id="IPR006089">
    <property type="entry name" value="Acyl-CoA_DH_CS"/>
</dbReference>
<name>M0BLF4_9EURY</name>
<comment type="caution">
    <text evidence="10">The sequence shown here is derived from an EMBL/GenBank/DDBJ whole genome shotgun (WGS) entry which is preliminary data.</text>
</comment>
<dbReference type="PANTHER" id="PTHR42707:SF2">
    <property type="entry name" value="ACD11 DEHYDROGENASE"/>
    <property type="match status" value="1"/>
</dbReference>
<feature type="domain" description="Adaptive response protein AidB N-terminal" evidence="9">
    <location>
        <begin position="22"/>
        <end position="177"/>
    </location>
</feature>
<reference evidence="10 11" key="1">
    <citation type="journal article" date="2014" name="PLoS Genet.">
        <title>Phylogenetically driven sequencing of extremely halophilic archaea reveals strategies for static and dynamic osmo-response.</title>
        <authorList>
            <person name="Becker E.A."/>
            <person name="Seitzer P.M."/>
            <person name="Tritt A."/>
            <person name="Larsen D."/>
            <person name="Krusor M."/>
            <person name="Yao A.I."/>
            <person name="Wu D."/>
            <person name="Madern D."/>
            <person name="Eisen J.A."/>
            <person name="Darling A.E."/>
            <person name="Facciotti M.T."/>
        </authorList>
    </citation>
    <scope>NUCLEOTIDE SEQUENCE [LARGE SCALE GENOMIC DNA]</scope>
    <source>
        <strain evidence="10 11">JCM 14624</strain>
    </source>
</reference>
<evidence type="ECO:0000256" key="6">
    <source>
        <dbReference type="SAM" id="MobiDB-lite"/>
    </source>
</evidence>
<feature type="region of interest" description="Disordered" evidence="6">
    <location>
        <begin position="405"/>
        <end position="436"/>
    </location>
</feature>
<evidence type="ECO:0000259" key="9">
    <source>
        <dbReference type="Pfam" id="PF18158"/>
    </source>
</evidence>
<dbReference type="SUPFAM" id="SSF56645">
    <property type="entry name" value="Acyl-CoA dehydrogenase NM domain-like"/>
    <property type="match status" value="1"/>
</dbReference>
<dbReference type="Pfam" id="PF00441">
    <property type="entry name" value="Acyl-CoA_dh_1"/>
    <property type="match status" value="2"/>
</dbReference>
<comment type="cofactor">
    <cofactor evidence="1 5">
        <name>FAD</name>
        <dbReference type="ChEBI" id="CHEBI:57692"/>
    </cofactor>
</comment>
<feature type="domain" description="Acyl-CoA oxidase/dehydrogenase middle" evidence="8">
    <location>
        <begin position="183"/>
        <end position="257"/>
    </location>
</feature>
<protein>
    <submittedName>
        <fullName evidence="10">Acyl-CoA dehydrogenase domain-containing protein</fullName>
    </submittedName>
</protein>
<dbReference type="InterPro" id="IPR009100">
    <property type="entry name" value="AcylCoA_DH/oxidase_NM_dom_sf"/>
</dbReference>
<dbReference type="InterPro" id="IPR009075">
    <property type="entry name" value="AcylCo_DH/oxidase_C"/>
</dbReference>
<feature type="region of interest" description="Disordered" evidence="6">
    <location>
        <begin position="591"/>
        <end position="611"/>
    </location>
</feature>
<keyword evidence="11" id="KW-1185">Reference proteome</keyword>
<evidence type="ECO:0000313" key="10">
    <source>
        <dbReference type="EMBL" id="ELZ11128.1"/>
    </source>
</evidence>
<dbReference type="EMBL" id="AOIQ01000013">
    <property type="protein sequence ID" value="ELZ11128.1"/>
    <property type="molecule type" value="Genomic_DNA"/>
</dbReference>
<dbReference type="InterPro" id="IPR036250">
    <property type="entry name" value="AcylCo_DH-like_C"/>
</dbReference>
<dbReference type="InterPro" id="IPR041504">
    <property type="entry name" value="AidB_N"/>
</dbReference>
<dbReference type="PANTHER" id="PTHR42707">
    <property type="entry name" value="ACYL-COA DEHYDROGENASE"/>
    <property type="match status" value="1"/>
</dbReference>
<organism evidence="10 11">
    <name type="scientific">Halovivax asiaticus JCM 14624</name>
    <dbReference type="NCBI Taxonomy" id="1227490"/>
    <lineage>
        <taxon>Archaea</taxon>
        <taxon>Methanobacteriati</taxon>
        <taxon>Methanobacteriota</taxon>
        <taxon>Stenosarchaea group</taxon>
        <taxon>Halobacteria</taxon>
        <taxon>Halobacteriales</taxon>
        <taxon>Natrialbaceae</taxon>
        <taxon>Halovivax</taxon>
    </lineage>
</organism>
<dbReference type="InterPro" id="IPR006091">
    <property type="entry name" value="Acyl-CoA_Oxase/DH_mid-dom"/>
</dbReference>
<evidence type="ECO:0000256" key="1">
    <source>
        <dbReference type="ARBA" id="ARBA00001974"/>
    </source>
</evidence>
<dbReference type="Gene3D" id="1.20.140.10">
    <property type="entry name" value="Butyryl-CoA Dehydrogenase, subunit A, domain 3"/>
    <property type="match status" value="1"/>
</dbReference>
<dbReference type="Pfam" id="PF02770">
    <property type="entry name" value="Acyl-CoA_dh_M"/>
    <property type="match status" value="1"/>
</dbReference>
<feature type="compositionally biased region" description="Basic and acidic residues" evidence="6">
    <location>
        <begin position="405"/>
        <end position="419"/>
    </location>
</feature>
<gene>
    <name evidence="10" type="ORF">C479_07463</name>
</gene>
<evidence type="ECO:0000256" key="4">
    <source>
        <dbReference type="ARBA" id="ARBA00022827"/>
    </source>
</evidence>
<feature type="domain" description="Acyl-CoA dehydrogenase/oxidase C-terminal" evidence="7">
    <location>
        <begin position="433"/>
        <end position="505"/>
    </location>
</feature>
<evidence type="ECO:0000256" key="3">
    <source>
        <dbReference type="ARBA" id="ARBA00022630"/>
    </source>
</evidence>
<dbReference type="PATRIC" id="fig|1227490.4.peg.1515"/>
<dbReference type="GO" id="GO:0003995">
    <property type="term" value="F:acyl-CoA dehydrogenase activity"/>
    <property type="evidence" value="ECO:0007669"/>
    <property type="project" value="InterPro"/>
</dbReference>
<feature type="region of interest" description="Disordered" evidence="6">
    <location>
        <begin position="259"/>
        <end position="288"/>
    </location>
</feature>
<evidence type="ECO:0000256" key="2">
    <source>
        <dbReference type="ARBA" id="ARBA00009347"/>
    </source>
</evidence>
<dbReference type="InterPro" id="IPR052904">
    <property type="entry name" value="Acyl-CoA_dehydrogenase-like"/>
</dbReference>
<dbReference type="OrthoDB" id="24853at2157"/>
<dbReference type="STRING" id="1227490.C479_07463"/>
<feature type="domain" description="Acyl-CoA dehydrogenase/oxidase C-terminal" evidence="7">
    <location>
        <begin position="325"/>
        <end position="414"/>
    </location>
</feature>
<evidence type="ECO:0000313" key="11">
    <source>
        <dbReference type="Proteomes" id="UP000011560"/>
    </source>
</evidence>
<dbReference type="Pfam" id="PF18158">
    <property type="entry name" value="AidB_N"/>
    <property type="match status" value="1"/>
</dbReference>
<dbReference type="Gene3D" id="2.40.110.20">
    <property type="match status" value="1"/>
</dbReference>
<keyword evidence="3 5" id="KW-0285">Flavoprotein</keyword>
<dbReference type="AlphaFoldDB" id="M0BLF4"/>
<dbReference type="RefSeq" id="WP_007700224.1">
    <property type="nucleotide sequence ID" value="NZ_AOIQ01000013.1"/>
</dbReference>
<dbReference type="PROSITE" id="PS00073">
    <property type="entry name" value="ACYL_COA_DH_2"/>
    <property type="match status" value="1"/>
</dbReference>